<dbReference type="PANTHER" id="PTHR46027">
    <property type="entry name" value="PEROXISOMAL TARGETING SIGNAL 2 RECEPTOR"/>
    <property type="match status" value="1"/>
</dbReference>
<evidence type="ECO:0000256" key="5">
    <source>
        <dbReference type="ARBA" id="ARBA00022574"/>
    </source>
</evidence>
<evidence type="ECO:0000313" key="12">
    <source>
        <dbReference type="EMBL" id="KJA28038.1"/>
    </source>
</evidence>
<keyword evidence="13" id="KW-1185">Reference proteome</keyword>
<dbReference type="PROSITE" id="PS50294">
    <property type="entry name" value="WD_REPEATS_REGION"/>
    <property type="match status" value="1"/>
</dbReference>
<dbReference type="InterPro" id="IPR020472">
    <property type="entry name" value="WD40_PAC1"/>
</dbReference>
<dbReference type="GO" id="GO:0016558">
    <property type="term" value="P:protein import into peroxisome matrix"/>
    <property type="evidence" value="ECO:0007669"/>
    <property type="project" value="InterPro"/>
</dbReference>
<comment type="subcellular location">
    <subcellularLocation>
        <location evidence="2">Cytoplasm</location>
        <location evidence="2">Cytosol</location>
    </subcellularLocation>
    <subcellularLocation>
        <location evidence="1">Peroxisome matrix</location>
    </subcellularLocation>
</comment>
<dbReference type="Gene3D" id="2.130.10.10">
    <property type="entry name" value="YVTN repeat-like/Quinoprotein amine dehydrogenase"/>
    <property type="match status" value="1"/>
</dbReference>
<dbReference type="AlphaFoldDB" id="A0A0D2MVN1"/>
<comment type="similarity">
    <text evidence="9">Belongs to the WD repeat peroxin-7 family.</text>
</comment>
<dbReference type="OMA" id="CTHDELD"/>
<evidence type="ECO:0000256" key="9">
    <source>
        <dbReference type="ARBA" id="ARBA00024017"/>
    </source>
</evidence>
<keyword evidence="3" id="KW-0813">Transport</keyword>
<feature type="repeat" description="WD" evidence="11">
    <location>
        <begin position="266"/>
        <end position="298"/>
    </location>
</feature>
<dbReference type="PANTHER" id="PTHR46027:SF1">
    <property type="entry name" value="PEROXISOMAL TARGETING SIGNAL 2 RECEPTOR"/>
    <property type="match status" value="1"/>
</dbReference>
<evidence type="ECO:0000256" key="11">
    <source>
        <dbReference type="PROSITE-ProRule" id="PRU00221"/>
    </source>
</evidence>
<dbReference type="InterPro" id="IPR015943">
    <property type="entry name" value="WD40/YVTN_repeat-like_dom_sf"/>
</dbReference>
<name>A0A0D2MVN1_HYPSF</name>
<evidence type="ECO:0000256" key="6">
    <source>
        <dbReference type="ARBA" id="ARBA00022737"/>
    </source>
</evidence>
<dbReference type="PROSITE" id="PS00678">
    <property type="entry name" value="WD_REPEATS_1"/>
    <property type="match status" value="1"/>
</dbReference>
<dbReference type="InterPro" id="IPR001680">
    <property type="entry name" value="WD40_rpt"/>
</dbReference>
<dbReference type="InterPro" id="IPR029063">
    <property type="entry name" value="SAM-dependent_MTases_sf"/>
</dbReference>
<feature type="repeat" description="WD" evidence="11">
    <location>
        <begin position="213"/>
        <end position="246"/>
    </location>
</feature>
<dbReference type="Pfam" id="PF10294">
    <property type="entry name" value="Methyltransf_16"/>
    <property type="match status" value="1"/>
</dbReference>
<evidence type="ECO:0000256" key="10">
    <source>
        <dbReference type="ARBA" id="ARBA00032565"/>
    </source>
</evidence>
<evidence type="ECO:0000256" key="1">
    <source>
        <dbReference type="ARBA" id="ARBA00004253"/>
    </source>
</evidence>
<dbReference type="PRINTS" id="PR00320">
    <property type="entry name" value="GPROTEINBRPT"/>
</dbReference>
<dbReference type="PROSITE" id="PS50082">
    <property type="entry name" value="WD_REPEATS_2"/>
    <property type="match status" value="5"/>
</dbReference>
<dbReference type="OrthoDB" id="273771at2759"/>
<dbReference type="GO" id="GO:0008757">
    <property type="term" value="F:S-adenosylmethionine-dependent methyltransferase activity"/>
    <property type="evidence" value="ECO:0007669"/>
    <property type="project" value="UniProtKB-ARBA"/>
</dbReference>
<feature type="repeat" description="WD" evidence="11">
    <location>
        <begin position="153"/>
        <end position="195"/>
    </location>
</feature>
<evidence type="ECO:0000313" key="13">
    <source>
        <dbReference type="Proteomes" id="UP000054270"/>
    </source>
</evidence>
<dbReference type="SUPFAM" id="SSF50978">
    <property type="entry name" value="WD40 repeat-like"/>
    <property type="match status" value="1"/>
</dbReference>
<sequence>MNLLSQPGTLQTPGFAHYAVAWSPFHTSRLAVASAANFGLVGNGRLHLVSSNPAPGGPPRLGIDKQYETQDGLYDVAWSEIHENQLVTASGDGSIRLWDVMLNDLPIRVWQEHTREVFSVDWSNVKKDTFASSSWDGTVKLWTPDRPRSVTTLQAHHSCVYQAMFSPHQVDLLATCSTDGTVKIFDLRTPAYVNAGPGVNTFTTPLSAAVLTIPASATEILSIDWNKYRPMVLASAGVDKNVKIWDCRMIKPGETPQVGGNCETQLLGHEYAVRKVQWSPHRPDILATASYDMTCRIWTTTPTQGRPQLLHIHDTHTEFVVGASWSLYEEGVLASYFLSDSLHTLYDYQPITLTIAGGSFIYTTHHTCTHDELDPISGCKNATVISLRTPDTAAANWALQASSIWASSIYLADHIGELHLDAYLTAASRSGSPCRILELGASAGLPSILIAKMCPTAAVTATDYPDAALMQALSENVTRNNVAQTCGVVPFAWGTDPEPVLRGAAKFDVVLAADTLWNSDLHEIFIDALQTTLKKSVAARIHLVVGLHTGRYTIGSFLRRAMESGFDLESVVELELKGSTRRDWDVNRENEDDQERRRWIIWIQLKWTTTELSL</sequence>
<dbReference type="CDD" id="cd02440">
    <property type="entry name" value="AdoMet_MTases"/>
    <property type="match status" value="1"/>
</dbReference>
<dbReference type="SMART" id="SM00320">
    <property type="entry name" value="WD40"/>
    <property type="match status" value="5"/>
</dbReference>
<keyword evidence="4" id="KW-0963">Cytoplasm</keyword>
<evidence type="ECO:0000256" key="2">
    <source>
        <dbReference type="ARBA" id="ARBA00004514"/>
    </source>
</evidence>
<feature type="repeat" description="WD" evidence="11">
    <location>
        <begin position="86"/>
        <end position="100"/>
    </location>
</feature>
<dbReference type="EMBL" id="KN817522">
    <property type="protein sequence ID" value="KJA28038.1"/>
    <property type="molecule type" value="Genomic_DNA"/>
</dbReference>
<accession>A0A0D2MVN1</accession>
<dbReference type="SUPFAM" id="SSF53335">
    <property type="entry name" value="S-adenosyl-L-methionine-dependent methyltransferases"/>
    <property type="match status" value="1"/>
</dbReference>
<dbReference type="GO" id="GO:0005053">
    <property type="term" value="F:peroxisome matrix targeting signal-2 binding"/>
    <property type="evidence" value="ECO:0007669"/>
    <property type="project" value="InterPro"/>
</dbReference>
<keyword evidence="7" id="KW-0653">Protein transport</keyword>
<dbReference type="Pfam" id="PF00400">
    <property type="entry name" value="WD40"/>
    <property type="match status" value="5"/>
</dbReference>
<evidence type="ECO:0000256" key="3">
    <source>
        <dbReference type="ARBA" id="ARBA00022448"/>
    </source>
</evidence>
<gene>
    <name evidence="12" type="ORF">HYPSUDRAFT_83122</name>
</gene>
<keyword evidence="5 11" id="KW-0853">WD repeat</keyword>
<dbReference type="STRING" id="945553.A0A0D2MVN1"/>
<organism evidence="12 13">
    <name type="scientific">Hypholoma sublateritium (strain FD-334 SS-4)</name>
    <dbReference type="NCBI Taxonomy" id="945553"/>
    <lineage>
        <taxon>Eukaryota</taxon>
        <taxon>Fungi</taxon>
        <taxon>Dikarya</taxon>
        <taxon>Basidiomycota</taxon>
        <taxon>Agaricomycotina</taxon>
        <taxon>Agaricomycetes</taxon>
        <taxon>Agaricomycetidae</taxon>
        <taxon>Agaricales</taxon>
        <taxon>Agaricineae</taxon>
        <taxon>Strophariaceae</taxon>
        <taxon>Hypholoma</taxon>
    </lineage>
</organism>
<feature type="repeat" description="WD" evidence="11">
    <location>
        <begin position="110"/>
        <end position="152"/>
    </location>
</feature>
<evidence type="ECO:0000256" key="8">
    <source>
        <dbReference type="ARBA" id="ARBA00023140"/>
    </source>
</evidence>
<evidence type="ECO:0000256" key="7">
    <source>
        <dbReference type="ARBA" id="ARBA00022927"/>
    </source>
</evidence>
<keyword evidence="6" id="KW-0677">Repeat</keyword>
<dbReference type="InterPro" id="IPR019410">
    <property type="entry name" value="Methyltransf_16"/>
</dbReference>
<dbReference type="Gene3D" id="3.40.50.150">
    <property type="entry name" value="Vaccinia Virus protein VP39"/>
    <property type="match status" value="1"/>
</dbReference>
<dbReference type="GO" id="GO:0005829">
    <property type="term" value="C:cytosol"/>
    <property type="evidence" value="ECO:0007669"/>
    <property type="project" value="UniProtKB-SubCell"/>
</dbReference>
<keyword evidence="8" id="KW-0576">Peroxisome</keyword>
<dbReference type="Proteomes" id="UP000054270">
    <property type="component" value="Unassembled WGS sequence"/>
</dbReference>
<evidence type="ECO:0000256" key="4">
    <source>
        <dbReference type="ARBA" id="ARBA00022490"/>
    </source>
</evidence>
<dbReference type="InterPro" id="IPR019775">
    <property type="entry name" value="WD40_repeat_CS"/>
</dbReference>
<dbReference type="GO" id="GO:0005782">
    <property type="term" value="C:peroxisomal matrix"/>
    <property type="evidence" value="ECO:0007669"/>
    <property type="project" value="UniProtKB-SubCell"/>
</dbReference>
<dbReference type="InterPro" id="IPR044536">
    <property type="entry name" value="PEX7"/>
</dbReference>
<dbReference type="InterPro" id="IPR036322">
    <property type="entry name" value="WD40_repeat_dom_sf"/>
</dbReference>
<reference evidence="13" key="1">
    <citation type="submission" date="2014-04" db="EMBL/GenBank/DDBJ databases">
        <title>Evolutionary Origins and Diversification of the Mycorrhizal Mutualists.</title>
        <authorList>
            <consortium name="DOE Joint Genome Institute"/>
            <consortium name="Mycorrhizal Genomics Consortium"/>
            <person name="Kohler A."/>
            <person name="Kuo A."/>
            <person name="Nagy L.G."/>
            <person name="Floudas D."/>
            <person name="Copeland A."/>
            <person name="Barry K.W."/>
            <person name="Cichocki N."/>
            <person name="Veneault-Fourrey C."/>
            <person name="LaButti K."/>
            <person name="Lindquist E.A."/>
            <person name="Lipzen A."/>
            <person name="Lundell T."/>
            <person name="Morin E."/>
            <person name="Murat C."/>
            <person name="Riley R."/>
            <person name="Ohm R."/>
            <person name="Sun H."/>
            <person name="Tunlid A."/>
            <person name="Henrissat B."/>
            <person name="Grigoriev I.V."/>
            <person name="Hibbett D.S."/>
            <person name="Martin F."/>
        </authorList>
    </citation>
    <scope>NUCLEOTIDE SEQUENCE [LARGE SCALE GENOMIC DNA]</scope>
    <source>
        <strain evidence="13">FD-334 SS-4</strain>
    </source>
</reference>
<protein>
    <recommendedName>
        <fullName evidence="10">Peroxin-7</fullName>
    </recommendedName>
</protein>
<proteinExistence type="inferred from homology"/>